<evidence type="ECO:0000313" key="16">
    <source>
        <dbReference type="Proteomes" id="UP000654401"/>
    </source>
</evidence>
<comment type="function">
    <text evidence="10 12">Specifically methylates the N3 position of the uracil ring of uridine 1498 (m3U1498) in 16S rRNA. Acts on the fully assembled 30S ribosomal subunit.</text>
</comment>
<accession>A0A8J6NX84</accession>
<dbReference type="PANTHER" id="PTHR30027:SF3">
    <property type="entry name" value="16S RRNA (URACIL(1498)-N(3))-METHYLTRANSFERASE"/>
    <property type="match status" value="1"/>
</dbReference>
<dbReference type="EC" id="2.1.1.193" evidence="3 12"/>
<dbReference type="Gene3D" id="3.40.1280.10">
    <property type="match status" value="1"/>
</dbReference>
<evidence type="ECO:0000256" key="5">
    <source>
        <dbReference type="ARBA" id="ARBA00022490"/>
    </source>
</evidence>
<dbReference type="GO" id="GO:0005737">
    <property type="term" value="C:cytoplasm"/>
    <property type="evidence" value="ECO:0007669"/>
    <property type="project" value="UniProtKB-SubCell"/>
</dbReference>
<evidence type="ECO:0000256" key="4">
    <source>
        <dbReference type="ARBA" id="ARBA00013673"/>
    </source>
</evidence>
<dbReference type="InterPro" id="IPR046886">
    <property type="entry name" value="RsmE_MTase_dom"/>
</dbReference>
<sequence>MPIPRIYSESKLSPNSTIELSEASRRHVVQVLRLKQNDHLVLFDGNGGEFPATIDHIEKRSVTALITDRENPERESPLAIHLFQGISKGERMDYAIQKAVENGVREITPVFCERSVVKLDQKRLDKKTGHWRKVVISACEQCGRNIVPPVHAPVTLHKMLADNNSKQGFILDPKSRQRLSELPPPKPVTESIGIIVGPEGGLTDQEIISAHERGFHGVTMGPRILRTETASVVAITIMQTLWGDL</sequence>
<name>A0A8J6NX84_9GAMM</name>
<dbReference type="InterPro" id="IPR006700">
    <property type="entry name" value="RsmE"/>
</dbReference>
<dbReference type="InterPro" id="IPR029028">
    <property type="entry name" value="Alpha/beta_knot_MTases"/>
</dbReference>
<dbReference type="Pfam" id="PF20260">
    <property type="entry name" value="PUA_4"/>
    <property type="match status" value="1"/>
</dbReference>
<evidence type="ECO:0000256" key="6">
    <source>
        <dbReference type="ARBA" id="ARBA00022552"/>
    </source>
</evidence>
<protein>
    <recommendedName>
        <fullName evidence="4 12">Ribosomal RNA small subunit methyltransferase E</fullName>
        <ecNumber evidence="3 12">2.1.1.193</ecNumber>
    </recommendedName>
</protein>
<evidence type="ECO:0000256" key="7">
    <source>
        <dbReference type="ARBA" id="ARBA00022603"/>
    </source>
</evidence>
<proteinExistence type="inferred from homology"/>
<comment type="subcellular location">
    <subcellularLocation>
        <location evidence="1 12">Cytoplasm</location>
    </subcellularLocation>
</comment>
<evidence type="ECO:0000256" key="8">
    <source>
        <dbReference type="ARBA" id="ARBA00022679"/>
    </source>
</evidence>
<dbReference type="CDD" id="cd18084">
    <property type="entry name" value="RsmE-like"/>
    <property type="match status" value="1"/>
</dbReference>
<organism evidence="15 16">
    <name type="scientific">Candidatus Thiopontia autotrophica</name>
    <dbReference type="NCBI Taxonomy" id="2841688"/>
    <lineage>
        <taxon>Bacteria</taxon>
        <taxon>Pseudomonadati</taxon>
        <taxon>Pseudomonadota</taxon>
        <taxon>Gammaproteobacteria</taxon>
        <taxon>Candidatus Thiopontia</taxon>
    </lineage>
</organism>
<dbReference type="Pfam" id="PF04452">
    <property type="entry name" value="Methyltrans_RNA"/>
    <property type="match status" value="1"/>
</dbReference>
<evidence type="ECO:0000256" key="1">
    <source>
        <dbReference type="ARBA" id="ARBA00004496"/>
    </source>
</evidence>
<dbReference type="AlphaFoldDB" id="A0A8J6NX84"/>
<comment type="catalytic activity">
    <reaction evidence="11 12">
        <text>uridine(1498) in 16S rRNA + S-adenosyl-L-methionine = N(3)-methyluridine(1498) in 16S rRNA + S-adenosyl-L-homocysteine + H(+)</text>
        <dbReference type="Rhea" id="RHEA:42920"/>
        <dbReference type="Rhea" id="RHEA-COMP:10283"/>
        <dbReference type="Rhea" id="RHEA-COMP:10284"/>
        <dbReference type="ChEBI" id="CHEBI:15378"/>
        <dbReference type="ChEBI" id="CHEBI:57856"/>
        <dbReference type="ChEBI" id="CHEBI:59789"/>
        <dbReference type="ChEBI" id="CHEBI:65315"/>
        <dbReference type="ChEBI" id="CHEBI:74502"/>
        <dbReference type="EC" id="2.1.1.193"/>
    </reaction>
</comment>
<dbReference type="InterPro" id="IPR015947">
    <property type="entry name" value="PUA-like_sf"/>
</dbReference>
<evidence type="ECO:0000259" key="14">
    <source>
        <dbReference type="Pfam" id="PF20260"/>
    </source>
</evidence>
<dbReference type="PANTHER" id="PTHR30027">
    <property type="entry name" value="RIBOSOMAL RNA SMALL SUBUNIT METHYLTRANSFERASE E"/>
    <property type="match status" value="1"/>
</dbReference>
<evidence type="ECO:0000256" key="10">
    <source>
        <dbReference type="ARBA" id="ARBA00025699"/>
    </source>
</evidence>
<dbReference type="GO" id="GO:0070042">
    <property type="term" value="F:rRNA (uridine-N3-)-methyltransferase activity"/>
    <property type="evidence" value="ECO:0007669"/>
    <property type="project" value="TreeGrafter"/>
</dbReference>
<dbReference type="InterPro" id="IPR046887">
    <property type="entry name" value="RsmE_PUA-like"/>
</dbReference>
<reference evidence="15 16" key="1">
    <citation type="submission" date="2020-08" db="EMBL/GenBank/DDBJ databases">
        <title>Bridging the membrane lipid divide: bacteria of the FCB group superphylum have the potential to synthesize archaeal ether lipids.</title>
        <authorList>
            <person name="Villanueva L."/>
            <person name="Von Meijenfeldt F.A.B."/>
            <person name="Westbye A.B."/>
            <person name="Yadav S."/>
            <person name="Hopmans E.C."/>
            <person name="Dutilh B.E."/>
            <person name="Sinninghe Damste J.S."/>
        </authorList>
    </citation>
    <scope>NUCLEOTIDE SEQUENCE [LARGE SCALE GENOMIC DNA]</scope>
    <source>
        <strain evidence="15">NIOZ-UU100</strain>
    </source>
</reference>
<evidence type="ECO:0000256" key="12">
    <source>
        <dbReference type="PIRNR" id="PIRNR015601"/>
    </source>
</evidence>
<keyword evidence="5 12" id="KW-0963">Cytoplasm</keyword>
<dbReference type="EMBL" id="JACNFK010000027">
    <property type="protein sequence ID" value="MBC8519806.1"/>
    <property type="molecule type" value="Genomic_DNA"/>
</dbReference>
<dbReference type="NCBIfam" id="NF008692">
    <property type="entry name" value="PRK11713.1-5"/>
    <property type="match status" value="1"/>
</dbReference>
<dbReference type="Proteomes" id="UP000654401">
    <property type="component" value="Unassembled WGS sequence"/>
</dbReference>
<evidence type="ECO:0000259" key="13">
    <source>
        <dbReference type="Pfam" id="PF04452"/>
    </source>
</evidence>
<dbReference type="InterPro" id="IPR029026">
    <property type="entry name" value="tRNA_m1G_MTases_N"/>
</dbReference>
<dbReference type="PIRSF" id="PIRSF015601">
    <property type="entry name" value="MTase_slr0722"/>
    <property type="match status" value="1"/>
</dbReference>
<keyword evidence="6 12" id="KW-0698">rRNA processing</keyword>
<keyword evidence="9 12" id="KW-0949">S-adenosyl-L-methionine</keyword>
<dbReference type="SUPFAM" id="SSF88697">
    <property type="entry name" value="PUA domain-like"/>
    <property type="match status" value="1"/>
</dbReference>
<dbReference type="Gene3D" id="2.40.240.20">
    <property type="entry name" value="Hypothetical PUA domain-like, domain 1"/>
    <property type="match status" value="1"/>
</dbReference>
<gene>
    <name evidence="15" type="ORF">H8D24_05315</name>
</gene>
<dbReference type="GO" id="GO:0070475">
    <property type="term" value="P:rRNA base methylation"/>
    <property type="evidence" value="ECO:0007669"/>
    <property type="project" value="TreeGrafter"/>
</dbReference>
<feature type="domain" description="Ribosomal RNA small subunit methyltransferase E PUA-like" evidence="14">
    <location>
        <begin position="25"/>
        <end position="66"/>
    </location>
</feature>
<keyword evidence="7 12" id="KW-0489">Methyltransferase</keyword>
<feature type="domain" description="Ribosomal RNA small subunit methyltransferase E methyltransferase" evidence="13">
    <location>
        <begin position="75"/>
        <end position="239"/>
    </location>
</feature>
<comment type="similarity">
    <text evidence="2 12">Belongs to the RNA methyltransferase RsmE family.</text>
</comment>
<comment type="caution">
    <text evidence="15">The sequence shown here is derived from an EMBL/GenBank/DDBJ whole genome shotgun (WGS) entry which is preliminary data.</text>
</comment>
<evidence type="ECO:0000256" key="11">
    <source>
        <dbReference type="ARBA" id="ARBA00047944"/>
    </source>
</evidence>
<evidence type="ECO:0000313" key="15">
    <source>
        <dbReference type="EMBL" id="MBC8519806.1"/>
    </source>
</evidence>
<keyword evidence="8 12" id="KW-0808">Transferase</keyword>
<evidence type="ECO:0000256" key="9">
    <source>
        <dbReference type="ARBA" id="ARBA00022691"/>
    </source>
</evidence>
<dbReference type="SUPFAM" id="SSF75217">
    <property type="entry name" value="alpha/beta knot"/>
    <property type="match status" value="1"/>
</dbReference>
<evidence type="ECO:0000256" key="2">
    <source>
        <dbReference type="ARBA" id="ARBA00005528"/>
    </source>
</evidence>
<evidence type="ECO:0000256" key="3">
    <source>
        <dbReference type="ARBA" id="ARBA00012328"/>
    </source>
</evidence>
<dbReference type="NCBIfam" id="TIGR00046">
    <property type="entry name" value="RsmE family RNA methyltransferase"/>
    <property type="match status" value="1"/>
</dbReference>